<protein>
    <submittedName>
        <fullName evidence="3">Processed acidic surface protein</fullName>
    </submittedName>
</protein>
<evidence type="ECO:0000256" key="1">
    <source>
        <dbReference type="SAM" id="Phobius"/>
    </source>
</evidence>
<dbReference type="AlphaFoldDB" id="A0A7Y0K8M5"/>
<organism evidence="3 4">
    <name type="scientific">Niallia alba</name>
    <dbReference type="NCBI Taxonomy" id="2729105"/>
    <lineage>
        <taxon>Bacteria</taxon>
        <taxon>Bacillati</taxon>
        <taxon>Bacillota</taxon>
        <taxon>Bacilli</taxon>
        <taxon>Bacillales</taxon>
        <taxon>Bacillaceae</taxon>
        <taxon>Niallia</taxon>
    </lineage>
</organism>
<gene>
    <name evidence="3" type="ORF">HHU08_11960</name>
</gene>
<reference evidence="3 4" key="1">
    <citation type="submission" date="2020-04" db="EMBL/GenBank/DDBJ databases">
        <title>Bacillus sp. UniB3 isolated from commercial digestive syrup.</title>
        <authorList>
            <person name="Thorat V."/>
            <person name="Kirdat K."/>
            <person name="Tiwarekar B."/>
            <person name="Yadav A."/>
        </authorList>
    </citation>
    <scope>NUCLEOTIDE SEQUENCE [LARGE SCALE GENOMIC DNA]</scope>
    <source>
        <strain evidence="3 4">UniB3</strain>
    </source>
</reference>
<keyword evidence="1" id="KW-1133">Transmembrane helix</keyword>
<keyword evidence="2" id="KW-0732">Signal</keyword>
<dbReference type="Proteomes" id="UP000588491">
    <property type="component" value="Unassembled WGS sequence"/>
</dbReference>
<name>A0A7Y0K8M5_9BACI</name>
<keyword evidence="1" id="KW-0812">Transmembrane</keyword>
<comment type="caution">
    <text evidence="3">The sequence shown here is derived from an EMBL/GenBank/DDBJ whole genome shotgun (WGS) entry which is preliminary data.</text>
</comment>
<sequence length="313" mass="35518">MKKFLYSLLLFFGVCMQVSPVFASPSEKEVEMLANKLGWTTNDLEEYLTFKGLKTSDFDTIQLLEKQLGTPITPTNLDQLLVQNSMTREELDILLAGFHEGVEDFWFLEDLEVAIDFYKNHEDKMLKLEKFLENIGFDDTEKQQFYGHLNRQNPALLAAKVEEWKEQLNDFQVTDQESGVNEVTNPALSAFWKDFFNTTSLRPVLIGIDDNGKRTELALTDLFLKEMDTTVAIELYDNQNTLIGDAVVTPDMVSSVEAIDKMVALTEVTQELANLYAAQLPNTASPLPVFLCIGYMLALVGAFLVFRKASYEK</sequence>
<feature type="signal peptide" evidence="2">
    <location>
        <begin position="1"/>
        <end position="23"/>
    </location>
</feature>
<evidence type="ECO:0000313" key="3">
    <source>
        <dbReference type="EMBL" id="NMO77711.1"/>
    </source>
</evidence>
<dbReference type="NCBIfam" id="TIGR04383">
    <property type="entry name" value="acidic_w_LPXTA"/>
    <property type="match status" value="1"/>
</dbReference>
<keyword evidence="1" id="KW-0472">Membrane</keyword>
<dbReference type="InterPro" id="IPR030832">
    <property type="entry name" value="Acidic_LPXTA"/>
</dbReference>
<keyword evidence="4" id="KW-1185">Reference proteome</keyword>
<feature type="chain" id="PRO_5030793994" evidence="2">
    <location>
        <begin position="24"/>
        <end position="313"/>
    </location>
</feature>
<proteinExistence type="predicted"/>
<feature type="transmembrane region" description="Helical" evidence="1">
    <location>
        <begin position="287"/>
        <end position="306"/>
    </location>
</feature>
<dbReference type="RefSeq" id="WP_016204846.1">
    <property type="nucleotide sequence ID" value="NZ_JABBPK010000001.1"/>
</dbReference>
<evidence type="ECO:0000313" key="4">
    <source>
        <dbReference type="Proteomes" id="UP000588491"/>
    </source>
</evidence>
<dbReference type="EMBL" id="JABBPK010000001">
    <property type="protein sequence ID" value="NMO77711.1"/>
    <property type="molecule type" value="Genomic_DNA"/>
</dbReference>
<evidence type="ECO:0000256" key="2">
    <source>
        <dbReference type="SAM" id="SignalP"/>
    </source>
</evidence>
<accession>A0A7Y0K8M5</accession>